<evidence type="ECO:0000313" key="3">
    <source>
        <dbReference type="Proteomes" id="UP000494329"/>
    </source>
</evidence>
<name>A0A6J5EVH0_9BURK</name>
<accession>A0A6J5EVH0</accession>
<dbReference type="AlphaFoldDB" id="A0A6J5EVH0"/>
<feature type="compositionally biased region" description="Basic residues" evidence="1">
    <location>
        <begin position="20"/>
        <end position="34"/>
    </location>
</feature>
<dbReference type="EMBL" id="CADIKF010000072">
    <property type="protein sequence ID" value="CAB3770570.1"/>
    <property type="molecule type" value="Genomic_DNA"/>
</dbReference>
<feature type="region of interest" description="Disordered" evidence="1">
    <location>
        <begin position="17"/>
        <end position="40"/>
    </location>
</feature>
<evidence type="ECO:0000256" key="1">
    <source>
        <dbReference type="SAM" id="MobiDB-lite"/>
    </source>
</evidence>
<keyword evidence="3" id="KW-1185">Reference proteome</keyword>
<protein>
    <submittedName>
        <fullName evidence="2">Uncharacterized protein</fullName>
    </submittedName>
</protein>
<evidence type="ECO:0000313" key="2">
    <source>
        <dbReference type="EMBL" id="CAB3770570.1"/>
    </source>
</evidence>
<proteinExistence type="predicted"/>
<organism evidence="2 3">
    <name type="scientific">Paraburkholderia solisilvae</name>
    <dbReference type="NCBI Taxonomy" id="624376"/>
    <lineage>
        <taxon>Bacteria</taxon>
        <taxon>Pseudomonadati</taxon>
        <taxon>Pseudomonadota</taxon>
        <taxon>Betaproteobacteria</taxon>
        <taxon>Burkholderiales</taxon>
        <taxon>Burkholderiaceae</taxon>
        <taxon>Paraburkholderia</taxon>
    </lineage>
</organism>
<sequence>MAHAGSGWEAAWKRLASGRASRRGAGRRRVGRRGGRADAAPGSYMRTVWLFRRFARQAWMAAI</sequence>
<gene>
    <name evidence="2" type="ORF">LMG29739_05817</name>
</gene>
<dbReference type="Proteomes" id="UP000494329">
    <property type="component" value="Unassembled WGS sequence"/>
</dbReference>
<reference evidence="2 3" key="1">
    <citation type="submission" date="2020-04" db="EMBL/GenBank/DDBJ databases">
        <authorList>
            <person name="De Canck E."/>
        </authorList>
    </citation>
    <scope>NUCLEOTIDE SEQUENCE [LARGE SCALE GENOMIC DNA]</scope>
    <source>
        <strain evidence="2 3">LMG 29739</strain>
    </source>
</reference>